<dbReference type="AlphaFoldDB" id="A0A6I2TYZ9"/>
<proteinExistence type="predicted"/>
<reference evidence="4 5" key="1">
    <citation type="submission" date="2019-08" db="EMBL/GenBank/DDBJ databases">
        <title>In-depth cultivation of the pig gut microbiome towards novel bacterial diversity and tailored functional studies.</title>
        <authorList>
            <person name="Wylensek D."/>
            <person name="Hitch T.C.A."/>
            <person name="Clavel T."/>
        </authorList>
    </citation>
    <scope>NUCLEOTIDE SEQUENCE [LARGE SCALE GENOMIC DNA]</scope>
    <source>
        <strain evidence="4 5">LKV-178-WT-2C</strain>
    </source>
</reference>
<dbReference type="Proteomes" id="UP000450161">
    <property type="component" value="Unassembled WGS sequence"/>
</dbReference>
<dbReference type="NCBIfam" id="TIGR01554">
    <property type="entry name" value="major_cap_HK97"/>
    <property type="match status" value="1"/>
</dbReference>
<evidence type="ECO:0000256" key="1">
    <source>
        <dbReference type="ARBA" id="ARBA00004328"/>
    </source>
</evidence>
<dbReference type="InterPro" id="IPR054612">
    <property type="entry name" value="Phage_capsid-like_C"/>
</dbReference>
<comment type="subcellular location">
    <subcellularLocation>
        <location evidence="1">Virion</location>
    </subcellularLocation>
</comment>
<accession>A0A6I2TYZ9</accession>
<dbReference type="SUPFAM" id="SSF56563">
    <property type="entry name" value="Major capsid protein gp5"/>
    <property type="match status" value="1"/>
</dbReference>
<protein>
    <submittedName>
        <fullName evidence="4">Phage major capsid protein</fullName>
    </submittedName>
</protein>
<feature type="coiled-coil region" evidence="2">
    <location>
        <begin position="22"/>
        <end position="57"/>
    </location>
</feature>
<keyword evidence="2" id="KW-0175">Coiled coil</keyword>
<evidence type="ECO:0000256" key="2">
    <source>
        <dbReference type="SAM" id="Coils"/>
    </source>
</evidence>
<sequence length="426" mass="47724">MHKKKVNFRELIDTYQSNCDRIQEILDVCQKENRERNEEENKEFSALSRDNQMLQMRMQIATAEHLREHPDAMNDAVKILRENAKNHQKTEIIMVRDMMMVSDIAKGNLVPLNIQDILEPLQEGFILDKVGLPMPTGLSGDFVWPMYEMVEAEIAGEGAALSDRKIPFSKMQANPDRVGIAIPVTNQSLEQSDGVLEMIIRKIMPMAIRLLLNKVMFSTTKVNKATNLVGPFVGMKDSAVALSKVPTFEELNSKMKAAVLATGIDGDMMCWVMSKSLEAILEGTPVNEKGIFIPMVQNHMLCGLPVYTTNQICDRTITYKKYTGSAWSNHTLTDGDEAKIKGTYTSASDVPAKGTEGDIVRIIDVTEYIGLGDWRYQPLGQFGTIRFIVDPYSKARQDSVDFVLNTGFATKTLRQEAFKLGKVAKA</sequence>
<dbReference type="InterPro" id="IPR024455">
    <property type="entry name" value="Phage_capsid"/>
</dbReference>
<dbReference type="EMBL" id="VUNF01000015">
    <property type="protein sequence ID" value="MST77767.1"/>
    <property type="molecule type" value="Genomic_DNA"/>
</dbReference>
<evidence type="ECO:0000313" key="4">
    <source>
        <dbReference type="EMBL" id="MST77767.1"/>
    </source>
</evidence>
<comment type="caution">
    <text evidence="4">The sequence shown here is derived from an EMBL/GenBank/DDBJ whole genome shotgun (WGS) entry which is preliminary data.</text>
</comment>
<dbReference type="Pfam" id="PF05065">
    <property type="entry name" value="Phage_capsid"/>
    <property type="match status" value="1"/>
</dbReference>
<name>A0A6I2TYZ9_9BACT</name>
<organism evidence="4 5">
    <name type="scientific">Segatella copri</name>
    <dbReference type="NCBI Taxonomy" id="165179"/>
    <lineage>
        <taxon>Bacteria</taxon>
        <taxon>Pseudomonadati</taxon>
        <taxon>Bacteroidota</taxon>
        <taxon>Bacteroidia</taxon>
        <taxon>Bacteroidales</taxon>
        <taxon>Prevotellaceae</taxon>
        <taxon>Segatella</taxon>
    </lineage>
</organism>
<evidence type="ECO:0000259" key="3">
    <source>
        <dbReference type="Pfam" id="PF05065"/>
    </source>
</evidence>
<gene>
    <name evidence="4" type="ORF">FYJ72_08755</name>
</gene>
<dbReference type="RefSeq" id="WP_154481189.1">
    <property type="nucleotide sequence ID" value="NZ_VUNF01000015.1"/>
</dbReference>
<feature type="domain" description="Phage capsid-like C-terminal" evidence="3">
    <location>
        <begin position="114"/>
        <end position="334"/>
    </location>
</feature>
<evidence type="ECO:0000313" key="5">
    <source>
        <dbReference type="Proteomes" id="UP000450161"/>
    </source>
</evidence>